<proteinExistence type="predicted"/>
<dbReference type="InterPro" id="IPR001647">
    <property type="entry name" value="HTH_TetR"/>
</dbReference>
<dbReference type="InterPro" id="IPR036271">
    <property type="entry name" value="Tet_transcr_reg_TetR-rel_C_sf"/>
</dbReference>
<feature type="DNA-binding region" description="H-T-H motif" evidence="5">
    <location>
        <begin position="24"/>
        <end position="43"/>
    </location>
</feature>
<dbReference type="AlphaFoldDB" id="A0A9D1HFU9"/>
<reference evidence="7" key="1">
    <citation type="submission" date="2020-10" db="EMBL/GenBank/DDBJ databases">
        <authorList>
            <person name="Gilroy R."/>
        </authorList>
    </citation>
    <scope>NUCLEOTIDE SEQUENCE</scope>
    <source>
        <strain evidence="7">CHK187-14744</strain>
    </source>
</reference>
<gene>
    <name evidence="7" type="ORF">IAB63_04800</name>
</gene>
<dbReference type="InterPro" id="IPR039538">
    <property type="entry name" value="BetI_C"/>
</dbReference>
<evidence type="ECO:0000259" key="6">
    <source>
        <dbReference type="PROSITE" id="PS50977"/>
    </source>
</evidence>
<dbReference type="EMBL" id="DVLT01000035">
    <property type="protein sequence ID" value="HIU02551.1"/>
    <property type="molecule type" value="Genomic_DNA"/>
</dbReference>
<feature type="domain" description="HTH tetR-type" evidence="6">
    <location>
        <begin position="1"/>
        <end position="61"/>
    </location>
</feature>
<dbReference type="InterPro" id="IPR009057">
    <property type="entry name" value="Homeodomain-like_sf"/>
</dbReference>
<evidence type="ECO:0000256" key="2">
    <source>
        <dbReference type="ARBA" id="ARBA00023015"/>
    </source>
</evidence>
<sequence length="194" mass="22976">MSTEDRILNAALETVEDYTISGTRMHLIAEKAQMVQSNVHYYYRTKEALLLALHKKVLDTCYSIRQEDVKKAGDCLEEQLDVFLKQKKKFLVEKTAYDTAEIDFWVQSRIKPKIRERMRHSFDAWRKEIRRLFEIYCPDMPEERKDRLPSMLVSLMEGATIQYHLDPEHFDVDGYFDMCREMILQAAGQPEEEA</sequence>
<dbReference type="SUPFAM" id="SSF48498">
    <property type="entry name" value="Tetracyclin repressor-like, C-terminal domain"/>
    <property type="match status" value="1"/>
</dbReference>
<keyword evidence="2" id="KW-0805">Transcription regulation</keyword>
<evidence type="ECO:0000313" key="8">
    <source>
        <dbReference type="Proteomes" id="UP000824164"/>
    </source>
</evidence>
<evidence type="ECO:0000256" key="1">
    <source>
        <dbReference type="ARBA" id="ARBA00022491"/>
    </source>
</evidence>
<evidence type="ECO:0000256" key="4">
    <source>
        <dbReference type="ARBA" id="ARBA00023163"/>
    </source>
</evidence>
<reference evidence="7" key="2">
    <citation type="journal article" date="2021" name="PeerJ">
        <title>Extensive microbial diversity within the chicken gut microbiome revealed by metagenomics and culture.</title>
        <authorList>
            <person name="Gilroy R."/>
            <person name="Ravi A."/>
            <person name="Getino M."/>
            <person name="Pursley I."/>
            <person name="Horton D.L."/>
            <person name="Alikhan N.F."/>
            <person name="Baker D."/>
            <person name="Gharbi K."/>
            <person name="Hall N."/>
            <person name="Watson M."/>
            <person name="Adriaenssens E.M."/>
            <person name="Foster-Nyarko E."/>
            <person name="Jarju S."/>
            <person name="Secka A."/>
            <person name="Antonio M."/>
            <person name="Oren A."/>
            <person name="Chaudhuri R.R."/>
            <person name="La Ragione R."/>
            <person name="Hildebrand F."/>
            <person name="Pallen M.J."/>
        </authorList>
    </citation>
    <scope>NUCLEOTIDE SEQUENCE</scope>
    <source>
        <strain evidence="7">CHK187-14744</strain>
    </source>
</reference>
<keyword evidence="4" id="KW-0804">Transcription</keyword>
<dbReference type="Pfam" id="PF13977">
    <property type="entry name" value="TetR_C_6"/>
    <property type="match status" value="1"/>
</dbReference>
<dbReference type="SUPFAM" id="SSF46689">
    <property type="entry name" value="Homeodomain-like"/>
    <property type="match status" value="1"/>
</dbReference>
<protein>
    <submittedName>
        <fullName evidence="7">TetR/AcrR family transcriptional regulator</fullName>
    </submittedName>
</protein>
<evidence type="ECO:0000313" key="7">
    <source>
        <dbReference type="EMBL" id="HIU02551.1"/>
    </source>
</evidence>
<dbReference type="Proteomes" id="UP000824164">
    <property type="component" value="Unassembled WGS sequence"/>
</dbReference>
<accession>A0A9D1HFU9</accession>
<dbReference type="Pfam" id="PF00440">
    <property type="entry name" value="TetR_N"/>
    <property type="match status" value="1"/>
</dbReference>
<dbReference type="Gene3D" id="1.10.357.10">
    <property type="entry name" value="Tetracycline Repressor, domain 2"/>
    <property type="match status" value="1"/>
</dbReference>
<keyword evidence="1" id="KW-0678">Repressor</keyword>
<comment type="caution">
    <text evidence="7">The sequence shown here is derived from an EMBL/GenBank/DDBJ whole genome shotgun (WGS) entry which is preliminary data.</text>
</comment>
<keyword evidence="3 5" id="KW-0238">DNA-binding</keyword>
<dbReference type="GO" id="GO:0003677">
    <property type="term" value="F:DNA binding"/>
    <property type="evidence" value="ECO:0007669"/>
    <property type="project" value="UniProtKB-UniRule"/>
</dbReference>
<evidence type="ECO:0000256" key="5">
    <source>
        <dbReference type="PROSITE-ProRule" id="PRU00335"/>
    </source>
</evidence>
<organism evidence="7 8">
    <name type="scientific">Candidatus Onthocola gallistercoris</name>
    <dbReference type="NCBI Taxonomy" id="2840876"/>
    <lineage>
        <taxon>Bacteria</taxon>
        <taxon>Bacillati</taxon>
        <taxon>Bacillota</taxon>
        <taxon>Bacilli</taxon>
        <taxon>Candidatus Onthocola</taxon>
    </lineage>
</organism>
<evidence type="ECO:0000256" key="3">
    <source>
        <dbReference type="ARBA" id="ARBA00023125"/>
    </source>
</evidence>
<name>A0A9D1HFU9_9FIRM</name>
<dbReference type="PROSITE" id="PS50977">
    <property type="entry name" value="HTH_TETR_2"/>
    <property type="match status" value="1"/>
</dbReference>